<sequence length="569" mass="64789">MLPALPWREASIGQPASGCNHILVTIVKAYPPPMPQYSSKSSSTFFLPSIGRLSQCAPCRESQLWRPHSPSIHILDDDSLLNVFYHCQPVLLDDDKTDDDTRVLLGGEWGRERWWYMLTHVCRRWRELVLSSATHLGLCLVCTYGTPVARMLAHSPPLPLIVDYVDQDREMTVRDEEGILVALRHRSRIRRIRLRVPASNLRKLIRAIDEEFPMLEHLYLGPPTEYNMSLTFPPKFQAPRLRYLLLKTFAFPLGTPLLTTAVDLVTLSLNSIPPFAYFHPNDLLQRLTVMRQLEVLGISFQSPGLNIDSEEQPLDNPSITPVTLPNLRWFGFQGTSTYLGALLPPMDTPLLEKLQITFFNEATFVVPYLLQHMRTQRFRFDNIRFWFYDGGVAAWVFPYEGARTYAFCMHVICEQFDRQLSSMAQIFNVLRPLMSGVVHLILHSSGNSSSMGSYEARRRQWRELLRSFGNVKTLRVPNGLIGELSRILRLGDPTLEVLPELEELVCPTRGSSGVAFGPFIHARNAAGNPVRLVRTNFPVNPPGNLVDFPPSTSLDFLRARLGRFTRLLP</sequence>
<reference evidence="1" key="2">
    <citation type="journal article" date="2020" name="Nat. Commun.">
        <title>Large-scale genome sequencing of mycorrhizal fungi provides insights into the early evolution of symbiotic traits.</title>
        <authorList>
            <person name="Miyauchi S."/>
            <person name="Kiss E."/>
            <person name="Kuo A."/>
            <person name="Drula E."/>
            <person name="Kohler A."/>
            <person name="Sanchez-Garcia M."/>
            <person name="Morin E."/>
            <person name="Andreopoulos B."/>
            <person name="Barry K.W."/>
            <person name="Bonito G."/>
            <person name="Buee M."/>
            <person name="Carver A."/>
            <person name="Chen C."/>
            <person name="Cichocki N."/>
            <person name="Clum A."/>
            <person name="Culley D."/>
            <person name="Crous P.W."/>
            <person name="Fauchery L."/>
            <person name="Girlanda M."/>
            <person name="Hayes R.D."/>
            <person name="Keri Z."/>
            <person name="LaButti K."/>
            <person name="Lipzen A."/>
            <person name="Lombard V."/>
            <person name="Magnuson J."/>
            <person name="Maillard F."/>
            <person name="Murat C."/>
            <person name="Nolan M."/>
            <person name="Ohm R.A."/>
            <person name="Pangilinan J."/>
            <person name="Pereira M.F."/>
            <person name="Perotto S."/>
            <person name="Peter M."/>
            <person name="Pfister S."/>
            <person name="Riley R."/>
            <person name="Sitrit Y."/>
            <person name="Stielow J.B."/>
            <person name="Szollosi G."/>
            <person name="Zifcakova L."/>
            <person name="Stursova M."/>
            <person name="Spatafora J.W."/>
            <person name="Tedersoo L."/>
            <person name="Vaario L.M."/>
            <person name="Yamada A."/>
            <person name="Yan M."/>
            <person name="Wang P."/>
            <person name="Xu J."/>
            <person name="Bruns T."/>
            <person name="Baldrian P."/>
            <person name="Vilgalys R."/>
            <person name="Dunand C."/>
            <person name="Henrissat B."/>
            <person name="Grigoriev I.V."/>
            <person name="Hibbett D."/>
            <person name="Nagy L.G."/>
            <person name="Martin F.M."/>
        </authorList>
    </citation>
    <scope>NUCLEOTIDE SEQUENCE</scope>
    <source>
        <strain evidence="1">Prilba</strain>
    </source>
</reference>
<accession>A0A9P5JWJ2</accession>
<protein>
    <submittedName>
        <fullName evidence="1">Uncharacterized protein</fullName>
    </submittedName>
</protein>
<keyword evidence="2" id="KW-1185">Reference proteome</keyword>
<dbReference type="EMBL" id="WHVB01000031">
    <property type="protein sequence ID" value="KAF8468629.1"/>
    <property type="molecule type" value="Genomic_DNA"/>
</dbReference>
<comment type="caution">
    <text evidence="1">The sequence shown here is derived from an EMBL/GenBank/DDBJ whole genome shotgun (WGS) entry which is preliminary data.</text>
</comment>
<reference evidence="1" key="1">
    <citation type="submission" date="2019-10" db="EMBL/GenBank/DDBJ databases">
        <authorList>
            <consortium name="DOE Joint Genome Institute"/>
            <person name="Kuo A."/>
            <person name="Miyauchi S."/>
            <person name="Kiss E."/>
            <person name="Drula E."/>
            <person name="Kohler A."/>
            <person name="Sanchez-Garcia M."/>
            <person name="Andreopoulos B."/>
            <person name="Barry K.W."/>
            <person name="Bonito G."/>
            <person name="Buee M."/>
            <person name="Carver A."/>
            <person name="Chen C."/>
            <person name="Cichocki N."/>
            <person name="Clum A."/>
            <person name="Culley D."/>
            <person name="Crous P.W."/>
            <person name="Fauchery L."/>
            <person name="Girlanda M."/>
            <person name="Hayes R."/>
            <person name="Keri Z."/>
            <person name="LaButti K."/>
            <person name="Lipzen A."/>
            <person name="Lombard V."/>
            <person name="Magnuson J."/>
            <person name="Maillard F."/>
            <person name="Morin E."/>
            <person name="Murat C."/>
            <person name="Nolan M."/>
            <person name="Ohm R."/>
            <person name="Pangilinan J."/>
            <person name="Pereira M."/>
            <person name="Perotto S."/>
            <person name="Peter M."/>
            <person name="Riley R."/>
            <person name="Sitrit Y."/>
            <person name="Stielow B."/>
            <person name="Szollosi G."/>
            <person name="Zifcakova L."/>
            <person name="Stursova M."/>
            <person name="Spatafora J.W."/>
            <person name="Tedersoo L."/>
            <person name="Vaario L.-M."/>
            <person name="Yamada A."/>
            <person name="Yan M."/>
            <person name="Wang P."/>
            <person name="Xu J."/>
            <person name="Bruns T."/>
            <person name="Baldrian P."/>
            <person name="Vilgalys R."/>
            <person name="Henrissat B."/>
            <person name="Grigoriev I.V."/>
            <person name="Hibbett D."/>
            <person name="Nagy L.G."/>
            <person name="Martin F.M."/>
        </authorList>
    </citation>
    <scope>NUCLEOTIDE SEQUENCE</scope>
    <source>
        <strain evidence="1">Prilba</strain>
    </source>
</reference>
<organism evidence="1 2">
    <name type="scientific">Russula ochroleuca</name>
    <dbReference type="NCBI Taxonomy" id="152965"/>
    <lineage>
        <taxon>Eukaryota</taxon>
        <taxon>Fungi</taxon>
        <taxon>Dikarya</taxon>
        <taxon>Basidiomycota</taxon>
        <taxon>Agaricomycotina</taxon>
        <taxon>Agaricomycetes</taxon>
        <taxon>Russulales</taxon>
        <taxon>Russulaceae</taxon>
        <taxon>Russula</taxon>
    </lineage>
</organism>
<gene>
    <name evidence="1" type="ORF">DFH94DRAFT_281757</name>
</gene>
<dbReference type="Proteomes" id="UP000759537">
    <property type="component" value="Unassembled WGS sequence"/>
</dbReference>
<evidence type="ECO:0000313" key="2">
    <source>
        <dbReference type="Proteomes" id="UP000759537"/>
    </source>
</evidence>
<name>A0A9P5JWJ2_9AGAM</name>
<dbReference type="AlphaFoldDB" id="A0A9P5JWJ2"/>
<proteinExistence type="predicted"/>
<dbReference type="OrthoDB" id="3203181at2759"/>
<evidence type="ECO:0000313" key="1">
    <source>
        <dbReference type="EMBL" id="KAF8468629.1"/>
    </source>
</evidence>